<evidence type="ECO:0000313" key="1">
    <source>
        <dbReference type="EMBL" id="MBB5817891.1"/>
    </source>
</evidence>
<gene>
    <name evidence="1" type="ORF">F4562_000953</name>
</gene>
<evidence type="ECO:0000313" key="2">
    <source>
        <dbReference type="Proteomes" id="UP000540685"/>
    </source>
</evidence>
<reference evidence="1 2" key="1">
    <citation type="submission" date="2020-08" db="EMBL/GenBank/DDBJ databases">
        <title>Sequencing the genomes of 1000 actinobacteria strains.</title>
        <authorList>
            <person name="Klenk H.-P."/>
        </authorList>
    </citation>
    <scope>NUCLEOTIDE SEQUENCE [LARGE SCALE GENOMIC DNA]</scope>
    <source>
        <strain evidence="1 2">DSM 46887</strain>
    </source>
</reference>
<dbReference type="EMBL" id="JACHMP010000001">
    <property type="protein sequence ID" value="MBB5817891.1"/>
    <property type="molecule type" value="Genomic_DNA"/>
</dbReference>
<protein>
    <submittedName>
        <fullName evidence="1">Uncharacterized protein</fullName>
    </submittedName>
</protein>
<organism evidence="1 2">
    <name type="scientific">Streptosporangium becharense</name>
    <dbReference type="NCBI Taxonomy" id="1816182"/>
    <lineage>
        <taxon>Bacteria</taxon>
        <taxon>Bacillati</taxon>
        <taxon>Actinomycetota</taxon>
        <taxon>Actinomycetes</taxon>
        <taxon>Streptosporangiales</taxon>
        <taxon>Streptosporangiaceae</taxon>
        <taxon>Streptosporangium</taxon>
    </lineage>
</organism>
<keyword evidence="2" id="KW-1185">Reference proteome</keyword>
<accession>A0A7W9ICH2</accession>
<proteinExistence type="predicted"/>
<dbReference type="Proteomes" id="UP000540685">
    <property type="component" value="Unassembled WGS sequence"/>
</dbReference>
<comment type="caution">
    <text evidence="1">The sequence shown here is derived from an EMBL/GenBank/DDBJ whole genome shotgun (WGS) entry which is preliminary data.</text>
</comment>
<dbReference type="AlphaFoldDB" id="A0A7W9ICH2"/>
<name>A0A7W9ICH2_9ACTN</name>
<sequence>MCRRNSPRRSGGTWRDDLVRACGPSLRAGAETDT</sequence>